<feature type="chain" id="PRO_5018039499" description="Hexosyltransferase" evidence="11">
    <location>
        <begin position="33"/>
        <end position="455"/>
    </location>
</feature>
<feature type="region of interest" description="Disordered" evidence="10">
    <location>
        <begin position="238"/>
        <end position="261"/>
    </location>
</feature>
<dbReference type="InterPro" id="IPR029044">
    <property type="entry name" value="Nucleotide-diphossugar_trans"/>
</dbReference>
<dbReference type="Gene3D" id="1.20.272.10">
    <property type="match status" value="1"/>
</dbReference>
<dbReference type="InterPro" id="IPR008921">
    <property type="entry name" value="DNA_pol3_clamp-load_cplx_C"/>
</dbReference>
<dbReference type="FunFam" id="1.10.8.60:FF:000012">
    <property type="entry name" value="Replication factor C subunit 4"/>
    <property type="match status" value="1"/>
</dbReference>
<proteinExistence type="inferred from homology"/>
<reference evidence="13" key="1">
    <citation type="journal article" date="2018" name="Nat. Genet.">
        <title>Extensive intraspecific gene order and gene structural variations between Mo17 and other maize genomes.</title>
        <authorList>
            <person name="Sun S."/>
            <person name="Zhou Y."/>
            <person name="Chen J."/>
            <person name="Shi J."/>
            <person name="Zhao H."/>
            <person name="Zhao H."/>
            <person name="Song W."/>
            <person name="Zhang M."/>
            <person name="Cui Y."/>
            <person name="Dong X."/>
            <person name="Liu H."/>
            <person name="Ma X."/>
            <person name="Jiao Y."/>
            <person name="Wang B."/>
            <person name="Wei X."/>
            <person name="Stein J.C."/>
            <person name="Glaubitz J.C."/>
            <person name="Lu F."/>
            <person name="Yu G."/>
            <person name="Liang C."/>
            <person name="Fengler K."/>
            <person name="Li B."/>
            <person name="Rafalski A."/>
            <person name="Schnable P.S."/>
            <person name="Ware D.H."/>
            <person name="Buckler E.S."/>
            <person name="Lai J."/>
        </authorList>
    </citation>
    <scope>NUCLEOTIDE SEQUENCE [LARGE SCALE GENOMIC DNA]</scope>
    <source>
        <tissue evidence="13">Seedling</tissue>
    </source>
</reference>
<dbReference type="EC" id="2.4.1.-" evidence="9"/>
<dbReference type="Gene3D" id="3.90.550.10">
    <property type="entry name" value="Spore Coat Polysaccharide Biosynthesis Protein SpsA, Chain A"/>
    <property type="match status" value="1"/>
</dbReference>
<dbReference type="EMBL" id="NCVQ01000002">
    <property type="protein sequence ID" value="PWZ44855.1"/>
    <property type="molecule type" value="Genomic_DNA"/>
</dbReference>
<evidence type="ECO:0000256" key="9">
    <source>
        <dbReference type="RuleBase" id="RU362027"/>
    </source>
</evidence>
<evidence type="ECO:0000259" key="12">
    <source>
        <dbReference type="Pfam" id="PF08542"/>
    </source>
</evidence>
<keyword evidence="6" id="KW-0235">DNA replication</keyword>
<dbReference type="GO" id="GO:0016757">
    <property type="term" value="F:glycosyltransferase activity"/>
    <property type="evidence" value="ECO:0007669"/>
    <property type="project" value="UniProtKB-KW"/>
</dbReference>
<accession>A0A3L6GCR0</accession>
<dbReference type="InterPro" id="IPR013748">
    <property type="entry name" value="Rep_factorC_C"/>
</dbReference>
<evidence type="ECO:0000256" key="5">
    <source>
        <dbReference type="ARBA" id="ARBA00022679"/>
    </source>
</evidence>
<name>A0A3L6GCR0_MAIZE</name>
<dbReference type="Pfam" id="PF01501">
    <property type="entry name" value="Glyco_transf_8"/>
    <property type="match status" value="1"/>
</dbReference>
<dbReference type="PANTHER" id="PTHR13778">
    <property type="entry name" value="GLYCOSYLTRANSFERASE 8 DOMAIN-CONTAINING PROTEIN"/>
    <property type="match status" value="1"/>
</dbReference>
<keyword evidence="11" id="KW-0732">Signal</keyword>
<dbReference type="Pfam" id="PF08542">
    <property type="entry name" value="Rep_fac_C"/>
    <property type="match status" value="1"/>
</dbReference>
<dbReference type="Proteomes" id="UP000251960">
    <property type="component" value="Chromosome 10"/>
</dbReference>
<evidence type="ECO:0000256" key="2">
    <source>
        <dbReference type="ARBA" id="ARBA00005378"/>
    </source>
</evidence>
<comment type="similarity">
    <text evidence="2">Belongs to the activator 1 small subunits family.</text>
</comment>
<organism evidence="13">
    <name type="scientific">Zea mays</name>
    <name type="common">Maize</name>
    <dbReference type="NCBI Taxonomy" id="4577"/>
    <lineage>
        <taxon>Eukaryota</taxon>
        <taxon>Viridiplantae</taxon>
        <taxon>Streptophyta</taxon>
        <taxon>Embryophyta</taxon>
        <taxon>Tracheophyta</taxon>
        <taxon>Spermatophyta</taxon>
        <taxon>Magnoliopsida</taxon>
        <taxon>Liliopsida</taxon>
        <taxon>Poales</taxon>
        <taxon>Poaceae</taxon>
        <taxon>PACMAD clade</taxon>
        <taxon>Panicoideae</taxon>
        <taxon>Andropogonodae</taxon>
        <taxon>Andropogoneae</taxon>
        <taxon>Tripsacinae</taxon>
        <taxon>Zea</taxon>
    </lineage>
</organism>
<dbReference type="FunFam" id="1.20.272.10:FF:000009">
    <property type="entry name" value="replication factor C subunit 2"/>
    <property type="match status" value="1"/>
</dbReference>
<keyword evidence="7" id="KW-0547">Nucleotide-binding</keyword>
<dbReference type="GO" id="GO:0003677">
    <property type="term" value="F:DNA binding"/>
    <property type="evidence" value="ECO:0007669"/>
    <property type="project" value="InterPro"/>
</dbReference>
<dbReference type="CDD" id="cd18140">
    <property type="entry name" value="HLD_clamp_RFC"/>
    <property type="match status" value="1"/>
</dbReference>
<dbReference type="Gene3D" id="1.10.8.60">
    <property type="match status" value="1"/>
</dbReference>
<evidence type="ECO:0000256" key="7">
    <source>
        <dbReference type="ARBA" id="ARBA00022741"/>
    </source>
</evidence>
<evidence type="ECO:0000256" key="1">
    <source>
        <dbReference type="ARBA" id="ARBA00004877"/>
    </source>
</evidence>
<evidence type="ECO:0000256" key="10">
    <source>
        <dbReference type="SAM" id="MobiDB-lite"/>
    </source>
</evidence>
<feature type="signal peptide" evidence="11">
    <location>
        <begin position="1"/>
        <end position="32"/>
    </location>
</feature>
<dbReference type="InterPro" id="IPR047854">
    <property type="entry name" value="RFC_lid"/>
</dbReference>
<dbReference type="InterPro" id="IPR002495">
    <property type="entry name" value="Glyco_trans_8"/>
</dbReference>
<evidence type="ECO:0000256" key="3">
    <source>
        <dbReference type="ARBA" id="ARBA00006351"/>
    </source>
</evidence>
<comment type="pathway">
    <text evidence="1">Glycan metabolism; pectin biosynthesis.</text>
</comment>
<dbReference type="PANTHER" id="PTHR13778:SF48">
    <property type="entry name" value="GALACTURONOSYLTRANSFERASE-LIKE 7-RELATED"/>
    <property type="match status" value="1"/>
</dbReference>
<dbReference type="GO" id="GO:0005524">
    <property type="term" value="F:ATP binding"/>
    <property type="evidence" value="ECO:0007669"/>
    <property type="project" value="UniProtKB-KW"/>
</dbReference>
<gene>
    <name evidence="13" type="primary">GATL7_0</name>
    <name evidence="13" type="ORF">Zm00014a_022408</name>
</gene>
<sequence length="455" mass="51395">MLWVAHLFGFLSAAMVVVVLSPSLQSFPPAEAIRSSQFDGSEYLRGSVAAVHPVVQHARCPESVFFYFLVSEPGLGDLVRAVFPQLQFKAYYLDLVRVRGLISTSVRQALEQSLNYARNYLAELLEPCVRRAIYLDSDLVLVDGIAKLWRTGLGGRTVDALEYWHTNFTKYFTGRFWSDQQFARTFVGRRSCYFNTGVMVLDLERWRQAGYTQRIERWMEVGVERRLEALVRHGADDARREPDGVGGMGPRPGRQVPVYGDRGGEDVGGGCGVMSTAHRAGMERFLRLREGARERYSWDSVIAPMEGYRRKVPYAPEGLEAIIFTADGDMRQALNNLQATFSGFRFINQENVFKVCDQPHPLHVKNMVKNVLDGKFDEACSALKQLYDLGYSPTDIITTLFRVVKNYDMAEYLKLEMLKETGFAHMRICDGVGSFLQLSGLLAKFALVRETAKAP</sequence>
<evidence type="ECO:0000256" key="8">
    <source>
        <dbReference type="ARBA" id="ARBA00022840"/>
    </source>
</evidence>
<dbReference type="SUPFAM" id="SSF48019">
    <property type="entry name" value="post-AAA+ oligomerization domain-like"/>
    <property type="match status" value="1"/>
</dbReference>
<dbReference type="InterPro" id="IPR050748">
    <property type="entry name" value="Glycosyltrans_8_dom-fam"/>
</dbReference>
<evidence type="ECO:0000256" key="11">
    <source>
        <dbReference type="SAM" id="SignalP"/>
    </source>
</evidence>
<evidence type="ECO:0000256" key="6">
    <source>
        <dbReference type="ARBA" id="ARBA00022705"/>
    </source>
</evidence>
<evidence type="ECO:0000256" key="4">
    <source>
        <dbReference type="ARBA" id="ARBA00022676"/>
    </source>
</evidence>
<dbReference type="SUPFAM" id="SSF53448">
    <property type="entry name" value="Nucleotide-diphospho-sugar transferases"/>
    <property type="match status" value="1"/>
</dbReference>
<comment type="caution">
    <text evidence="13">The sequence shown here is derived from an EMBL/GenBank/DDBJ whole genome shotgun (WGS) entry which is preliminary data.</text>
</comment>
<keyword evidence="5 13" id="KW-0808">Transferase</keyword>
<dbReference type="AlphaFoldDB" id="A0A3L6GCR0"/>
<comment type="similarity">
    <text evidence="3 9">Belongs to the glycosyltransferase 8 family.</text>
</comment>
<dbReference type="GO" id="GO:0006260">
    <property type="term" value="P:DNA replication"/>
    <property type="evidence" value="ECO:0007669"/>
    <property type="project" value="UniProtKB-KW"/>
</dbReference>
<feature type="domain" description="Replication factor C C-terminal" evidence="12">
    <location>
        <begin position="359"/>
        <end position="444"/>
    </location>
</feature>
<protein>
    <recommendedName>
        <fullName evidence="9">Hexosyltransferase</fullName>
        <ecNumber evidence="9">2.4.1.-</ecNumber>
    </recommendedName>
</protein>
<keyword evidence="8" id="KW-0067">ATP-binding</keyword>
<keyword evidence="4" id="KW-0328">Glycosyltransferase</keyword>
<evidence type="ECO:0000313" key="13">
    <source>
        <dbReference type="EMBL" id="PWZ44855.1"/>
    </source>
</evidence>
<dbReference type="ExpressionAtlas" id="A0A3L6GCR0">
    <property type="expression patterns" value="baseline and differential"/>
</dbReference>